<dbReference type="InterPro" id="IPR044281">
    <property type="entry name" value="IMP4/RPF1"/>
</dbReference>
<organism evidence="3 4">
    <name type="scientific">Micromonas commoda (strain RCC299 / NOUM17 / CCMP2709)</name>
    <name type="common">Picoplanktonic green alga</name>
    <dbReference type="NCBI Taxonomy" id="296587"/>
    <lineage>
        <taxon>Eukaryota</taxon>
        <taxon>Viridiplantae</taxon>
        <taxon>Chlorophyta</taxon>
        <taxon>Mamiellophyceae</taxon>
        <taxon>Mamiellales</taxon>
        <taxon>Mamiellaceae</taxon>
        <taxon>Micromonas</taxon>
    </lineage>
</organism>
<dbReference type="SUPFAM" id="SSF52954">
    <property type="entry name" value="Class II aaRS ABD-related"/>
    <property type="match status" value="1"/>
</dbReference>
<dbReference type="OMA" id="RELMINC"/>
<feature type="compositionally biased region" description="Basic and acidic residues" evidence="1">
    <location>
        <begin position="1"/>
        <end position="14"/>
    </location>
</feature>
<dbReference type="Pfam" id="PF04427">
    <property type="entry name" value="Brix"/>
    <property type="match status" value="1"/>
</dbReference>
<evidence type="ECO:0000313" key="4">
    <source>
        <dbReference type="Proteomes" id="UP000002009"/>
    </source>
</evidence>
<evidence type="ECO:0000259" key="2">
    <source>
        <dbReference type="PROSITE" id="PS50833"/>
    </source>
</evidence>
<evidence type="ECO:0000256" key="1">
    <source>
        <dbReference type="SAM" id="MobiDB-lite"/>
    </source>
</evidence>
<dbReference type="KEGG" id="mis:MICPUN_113472"/>
<dbReference type="PANTHER" id="PTHR22734">
    <property type="entry name" value="U3 SMALL NUCLEOLAR RIBONUCLEOPROTEIN PROTEIN IMP4"/>
    <property type="match status" value="1"/>
</dbReference>
<dbReference type="Proteomes" id="UP000002009">
    <property type="component" value="Chromosome 1"/>
</dbReference>
<dbReference type="eggNOG" id="KOG2780">
    <property type="taxonomic scope" value="Eukaryota"/>
</dbReference>
<keyword evidence="4" id="KW-1185">Reference proteome</keyword>
<evidence type="ECO:0000313" key="3">
    <source>
        <dbReference type="EMBL" id="ACO68368.1"/>
    </source>
</evidence>
<dbReference type="PROSITE" id="PS50833">
    <property type="entry name" value="BRIX"/>
    <property type="match status" value="1"/>
</dbReference>
<name>C1FDC8_MICCC</name>
<dbReference type="GO" id="GO:0030687">
    <property type="term" value="C:preribosome, large subunit precursor"/>
    <property type="evidence" value="ECO:0007669"/>
    <property type="project" value="TreeGrafter"/>
</dbReference>
<dbReference type="AlphaFoldDB" id="C1FDC8"/>
<dbReference type="GO" id="GO:0042134">
    <property type="term" value="F:rRNA primary transcript binding"/>
    <property type="evidence" value="ECO:0007669"/>
    <property type="project" value="InterPro"/>
</dbReference>
<proteinExistence type="predicted"/>
<dbReference type="GO" id="GO:0000460">
    <property type="term" value="P:maturation of 5.8S rRNA"/>
    <property type="evidence" value="ECO:0007669"/>
    <property type="project" value="TreeGrafter"/>
</dbReference>
<feature type="compositionally biased region" description="Polar residues" evidence="1">
    <location>
        <begin position="16"/>
        <end position="33"/>
    </location>
</feature>
<protein>
    <submittedName>
        <fullName evidence="3">Ribosome biogenesis protein RPF1</fullName>
    </submittedName>
</protein>
<dbReference type="SMART" id="SM00879">
    <property type="entry name" value="Brix"/>
    <property type="match status" value="1"/>
</dbReference>
<dbReference type="GO" id="GO:0000470">
    <property type="term" value="P:maturation of LSU-rRNA"/>
    <property type="evidence" value="ECO:0007669"/>
    <property type="project" value="TreeGrafter"/>
</dbReference>
<dbReference type="STRING" id="296587.C1FDC8"/>
<dbReference type="Gene3D" id="3.40.50.10480">
    <property type="entry name" value="Probable brix-domain ribosomal biogenesis protein"/>
    <property type="match status" value="1"/>
</dbReference>
<dbReference type="RefSeq" id="XP_002507110.1">
    <property type="nucleotide sequence ID" value="XM_002507064.1"/>
</dbReference>
<dbReference type="GO" id="GO:0005730">
    <property type="term" value="C:nucleolus"/>
    <property type="evidence" value="ECO:0007669"/>
    <property type="project" value="TreeGrafter"/>
</dbReference>
<dbReference type="OrthoDB" id="10253204at2759"/>
<reference evidence="3 4" key="1">
    <citation type="journal article" date="2009" name="Science">
        <title>Green evolution and dynamic adaptations revealed by genomes of the marine picoeukaryotes Micromonas.</title>
        <authorList>
            <person name="Worden A.Z."/>
            <person name="Lee J.H."/>
            <person name="Mock T."/>
            <person name="Rouze P."/>
            <person name="Simmons M.P."/>
            <person name="Aerts A.L."/>
            <person name="Allen A.E."/>
            <person name="Cuvelier M.L."/>
            <person name="Derelle E."/>
            <person name="Everett M.V."/>
            <person name="Foulon E."/>
            <person name="Grimwood J."/>
            <person name="Gundlach H."/>
            <person name="Henrissat B."/>
            <person name="Napoli C."/>
            <person name="McDonald S.M."/>
            <person name="Parker M.S."/>
            <person name="Rombauts S."/>
            <person name="Salamov A."/>
            <person name="Von Dassow P."/>
            <person name="Badger J.H."/>
            <person name="Coutinho P.M."/>
            <person name="Demir E."/>
            <person name="Dubchak I."/>
            <person name="Gentemann C."/>
            <person name="Eikrem W."/>
            <person name="Gready J.E."/>
            <person name="John U."/>
            <person name="Lanier W."/>
            <person name="Lindquist E.A."/>
            <person name="Lucas S."/>
            <person name="Mayer K.F."/>
            <person name="Moreau H."/>
            <person name="Not F."/>
            <person name="Otillar R."/>
            <person name="Panaud O."/>
            <person name="Pangilinan J."/>
            <person name="Paulsen I."/>
            <person name="Piegu B."/>
            <person name="Poliakov A."/>
            <person name="Robbens S."/>
            <person name="Schmutz J."/>
            <person name="Toulza E."/>
            <person name="Wyss T."/>
            <person name="Zelensky A."/>
            <person name="Zhou K."/>
            <person name="Armbrust E.V."/>
            <person name="Bhattacharya D."/>
            <person name="Goodenough U.W."/>
            <person name="Van de Peer Y."/>
            <person name="Grigoriev I.V."/>
        </authorList>
    </citation>
    <scope>NUCLEOTIDE SEQUENCE [LARGE SCALE GENOMIC DNA]</scope>
    <source>
        <strain evidence="4">RCC299 / NOUM17</strain>
    </source>
</reference>
<dbReference type="InterPro" id="IPR007109">
    <property type="entry name" value="Brix"/>
</dbReference>
<dbReference type="PANTHER" id="PTHR22734:SF3">
    <property type="entry name" value="RIBOSOME PRODUCTION FACTOR 1"/>
    <property type="match status" value="1"/>
</dbReference>
<dbReference type="GeneID" id="8250430"/>
<feature type="region of interest" description="Disordered" evidence="1">
    <location>
        <begin position="295"/>
        <end position="315"/>
    </location>
</feature>
<accession>C1FDC8</accession>
<feature type="domain" description="Brix" evidence="2">
    <location>
        <begin position="125"/>
        <end position="372"/>
    </location>
</feature>
<dbReference type="FunCoup" id="C1FDC8">
    <property type="interactions" value="1868"/>
</dbReference>
<gene>
    <name evidence="3" type="primary">RPF1</name>
    <name evidence="3" type="ORF">MICPUN_113472</name>
</gene>
<dbReference type="InParanoid" id="C1FDC8"/>
<dbReference type="EMBL" id="CP001574">
    <property type="protein sequence ID" value="ACO68368.1"/>
    <property type="molecule type" value="Genomic_DNA"/>
</dbReference>
<sequence>MGARSTEHATRDAEWLSNTTDGRQQRSDSSQRFPVNMNGRIPNHAALSGPGKLRQQEKRVARKARRIEANNTLTPKLATAPRQVPKTIENQRVRDETHVKDIDEEVVEELAHDEFAKHFSDVTSQKVMITTSRKPSGEMFRFLENIFSVVPNVYYHARRAYHVQEVIKHAVARGFTDLLVFNENRKFGRGAKVNGLLHVHLPVGPSCLYRLSSLALTKTIRNHGRATKHHPELILNNFSTRLGHRIGRMLMSVFPQRPELQGRRVVTFHNQRDFIFFRHHRYIFELRKGIRQYDQRESDNSTKSVEYAQGSPEGRKPIEAVARNPEIQDAPERITSGRSSCSGDGSNFRARLQELGPRFTLKLLSVQKGVFDSKHGEYEYVRCRRADGNKLDRRKFVL</sequence>
<feature type="region of interest" description="Disordered" evidence="1">
    <location>
        <begin position="1"/>
        <end position="55"/>
    </location>
</feature>